<dbReference type="PROSITE" id="PS00201">
    <property type="entry name" value="FLAVODOXIN"/>
    <property type="match status" value="1"/>
</dbReference>
<gene>
    <name evidence="10" type="ORF">ELS83_00835</name>
</gene>
<comment type="caution">
    <text evidence="10">The sequence shown here is derived from an EMBL/GenBank/DDBJ whole genome shotgun (WGS) entry which is preliminary data.</text>
</comment>
<feature type="domain" description="Flavodoxin-like" evidence="9">
    <location>
        <begin position="4"/>
        <end position="164"/>
    </location>
</feature>
<dbReference type="PANTHER" id="PTHR42809">
    <property type="entry name" value="FLAVODOXIN 2"/>
    <property type="match status" value="1"/>
</dbReference>
<name>A0ABX1WQT2_9BACT</name>
<sequence>MQNIGIFYGSSTGNTETVAKQIQEELGADIASTFDVADAKATDIEKFNNIIFGTSTWGIGDLQDDFEGFLSEISNANMDGKKVALFGLGDQYSYSDSFVDGIGEIFELLEKKNCEVIGETATDGYEYDASRAEKDGRLVGLALDIENQDDQTEDRVADWVAELKKQFN</sequence>
<evidence type="ECO:0000256" key="7">
    <source>
        <dbReference type="ARBA" id="ARBA00023231"/>
    </source>
</evidence>
<dbReference type="SUPFAM" id="SSF52218">
    <property type="entry name" value="Flavoproteins"/>
    <property type="match status" value="1"/>
</dbReference>
<protein>
    <recommendedName>
        <fullName evidence="8">Flavodoxin</fullName>
    </recommendedName>
</protein>
<dbReference type="InterPro" id="IPR001226">
    <property type="entry name" value="Flavodoxin_CS"/>
</dbReference>
<evidence type="ECO:0000256" key="4">
    <source>
        <dbReference type="ARBA" id="ARBA00022630"/>
    </source>
</evidence>
<keyword evidence="6 8" id="KW-0249">Electron transport</keyword>
<dbReference type="Gene3D" id="3.40.50.360">
    <property type="match status" value="1"/>
</dbReference>
<evidence type="ECO:0000256" key="6">
    <source>
        <dbReference type="ARBA" id="ARBA00022982"/>
    </source>
</evidence>
<dbReference type="InterPro" id="IPR010086">
    <property type="entry name" value="Flavodoxin_lc"/>
</dbReference>
<dbReference type="Pfam" id="PF00258">
    <property type="entry name" value="Flavodoxin_1"/>
    <property type="match status" value="1"/>
</dbReference>
<reference evidence="10 11" key="1">
    <citation type="submission" date="2018-12" db="EMBL/GenBank/DDBJ databases">
        <title>Marinifilum JC070 sp. nov., a marine bacterium isolated from Yongle Blue Hole in the South China Sea.</title>
        <authorList>
            <person name="Fu T."/>
        </authorList>
    </citation>
    <scope>NUCLEOTIDE SEQUENCE [LARGE SCALE GENOMIC DNA]</scope>
    <source>
        <strain evidence="10 11">JC070</strain>
    </source>
</reference>
<dbReference type="NCBIfam" id="NF006738">
    <property type="entry name" value="PRK09267.1-4"/>
    <property type="match status" value="1"/>
</dbReference>
<keyword evidence="5 8" id="KW-0288">FMN</keyword>
<dbReference type="Proteomes" id="UP000732105">
    <property type="component" value="Unassembled WGS sequence"/>
</dbReference>
<dbReference type="InterPro" id="IPR050619">
    <property type="entry name" value="Flavodoxin"/>
</dbReference>
<comment type="function">
    <text evidence="8">Low-potential electron donor to a number of redox enzymes.</text>
</comment>
<evidence type="ECO:0000313" key="11">
    <source>
        <dbReference type="Proteomes" id="UP000732105"/>
    </source>
</evidence>
<accession>A0ABX1WQT2</accession>
<dbReference type="PRINTS" id="PR00369">
    <property type="entry name" value="FLAVODOXIN"/>
</dbReference>
<keyword evidence="4 8" id="KW-0285">Flavoprotein</keyword>
<keyword evidence="3 8" id="KW-0813">Transport</keyword>
<dbReference type="InterPro" id="IPR008254">
    <property type="entry name" value="Flavodoxin/NO_synth"/>
</dbReference>
<dbReference type="PROSITE" id="PS50902">
    <property type="entry name" value="FLAVODOXIN_LIKE"/>
    <property type="match status" value="1"/>
</dbReference>
<dbReference type="RefSeq" id="WP_171593600.1">
    <property type="nucleotide sequence ID" value="NZ_RZNH01000001.1"/>
</dbReference>
<comment type="similarity">
    <text evidence="2 8">Belongs to the flavodoxin family.</text>
</comment>
<keyword evidence="11" id="KW-1185">Reference proteome</keyword>
<dbReference type="NCBIfam" id="TIGR01752">
    <property type="entry name" value="flav_long"/>
    <property type="match status" value="1"/>
</dbReference>
<evidence type="ECO:0000256" key="2">
    <source>
        <dbReference type="ARBA" id="ARBA00005267"/>
    </source>
</evidence>
<evidence type="ECO:0000259" key="9">
    <source>
        <dbReference type="PROSITE" id="PS50902"/>
    </source>
</evidence>
<organism evidence="10 11">
    <name type="scientific">Marinifilum caeruleilacunae</name>
    <dbReference type="NCBI Taxonomy" id="2499076"/>
    <lineage>
        <taxon>Bacteria</taxon>
        <taxon>Pseudomonadati</taxon>
        <taxon>Bacteroidota</taxon>
        <taxon>Bacteroidia</taxon>
        <taxon>Marinilabiliales</taxon>
        <taxon>Marinifilaceae</taxon>
    </lineage>
</organism>
<evidence type="ECO:0000256" key="8">
    <source>
        <dbReference type="PIRNR" id="PIRNR038996"/>
    </source>
</evidence>
<evidence type="ECO:0000256" key="3">
    <source>
        <dbReference type="ARBA" id="ARBA00022448"/>
    </source>
</evidence>
<evidence type="ECO:0000256" key="1">
    <source>
        <dbReference type="ARBA" id="ARBA00001917"/>
    </source>
</evidence>
<dbReference type="PIRSF" id="PIRSF038996">
    <property type="entry name" value="FldA"/>
    <property type="match status" value="1"/>
</dbReference>
<evidence type="ECO:0000313" key="10">
    <source>
        <dbReference type="EMBL" id="NOU58342.1"/>
    </source>
</evidence>
<keyword evidence="7" id="KW-0535">Nitrogen fixation</keyword>
<proteinExistence type="inferred from homology"/>
<dbReference type="InterPro" id="IPR029039">
    <property type="entry name" value="Flavoprotein-like_sf"/>
</dbReference>
<dbReference type="InterPro" id="IPR001094">
    <property type="entry name" value="Flavdoxin-like"/>
</dbReference>
<comment type="cofactor">
    <cofactor evidence="1 8">
        <name>FMN</name>
        <dbReference type="ChEBI" id="CHEBI:58210"/>
    </cofactor>
</comment>
<dbReference type="PANTHER" id="PTHR42809:SF1">
    <property type="entry name" value="FLAVODOXIN 1"/>
    <property type="match status" value="1"/>
</dbReference>
<dbReference type="NCBIfam" id="NF006739">
    <property type="entry name" value="PRK09267.1-5"/>
    <property type="match status" value="1"/>
</dbReference>
<evidence type="ECO:0000256" key="5">
    <source>
        <dbReference type="ARBA" id="ARBA00022643"/>
    </source>
</evidence>
<dbReference type="EMBL" id="RZNH01000001">
    <property type="protein sequence ID" value="NOU58342.1"/>
    <property type="molecule type" value="Genomic_DNA"/>
</dbReference>